<dbReference type="PANTHER" id="PTHR43590:SF1">
    <property type="entry name" value="ARSENIC RESISTANCE PROTEIN ARSH (AFU_ORTHOLOGUE AFUA_5G15030)"/>
    <property type="match status" value="1"/>
</dbReference>
<dbReference type="RefSeq" id="WP_103907229.1">
    <property type="nucleotide sequence ID" value="NZ_CP049246.1"/>
</dbReference>
<dbReference type="InterPro" id="IPR014063">
    <property type="entry name" value="Arsenate-R_ArsH"/>
</dbReference>
<organism evidence="2 3">
    <name type="scientific">Sphingobacterium lactis</name>
    <dbReference type="NCBI Taxonomy" id="797291"/>
    <lineage>
        <taxon>Bacteria</taxon>
        <taxon>Pseudomonadati</taxon>
        <taxon>Bacteroidota</taxon>
        <taxon>Sphingobacteriia</taxon>
        <taxon>Sphingobacteriales</taxon>
        <taxon>Sphingobacteriaceae</taxon>
        <taxon>Sphingobacterium</taxon>
    </lineage>
</organism>
<accession>A0A1H6BHA0</accession>
<dbReference type="EMBL" id="FNUT01000010">
    <property type="protein sequence ID" value="SEG60014.1"/>
    <property type="molecule type" value="Genomic_DNA"/>
</dbReference>
<dbReference type="PANTHER" id="PTHR43590">
    <property type="entry name" value="ARSENIC RESISTANCE PROTEIN ARSH (AFU_ORTHOLOGUE AFUA_5G15030)"/>
    <property type="match status" value="1"/>
</dbReference>
<dbReference type="InterPro" id="IPR029039">
    <property type="entry name" value="Flavoprotein-like_sf"/>
</dbReference>
<dbReference type="OrthoDB" id="9812295at2"/>
<protein>
    <submittedName>
        <fullName evidence="2">Arsenical resistance protein ArsH</fullName>
    </submittedName>
</protein>
<name>A0A1H6BHA0_9SPHI</name>
<evidence type="ECO:0000313" key="2">
    <source>
        <dbReference type="EMBL" id="SEG60014.1"/>
    </source>
</evidence>
<dbReference type="SUPFAM" id="SSF52218">
    <property type="entry name" value="Flavoproteins"/>
    <property type="match status" value="1"/>
</dbReference>
<evidence type="ECO:0000313" key="3">
    <source>
        <dbReference type="Proteomes" id="UP000236731"/>
    </source>
</evidence>
<dbReference type="InterPro" id="IPR005025">
    <property type="entry name" value="FMN_Rdtase-like_dom"/>
</dbReference>
<dbReference type="Pfam" id="PF03358">
    <property type="entry name" value="FMN_red"/>
    <property type="match status" value="1"/>
</dbReference>
<reference evidence="3" key="1">
    <citation type="submission" date="2016-10" db="EMBL/GenBank/DDBJ databases">
        <authorList>
            <person name="Varghese N."/>
            <person name="Submissions S."/>
        </authorList>
    </citation>
    <scope>NUCLEOTIDE SEQUENCE [LARGE SCALE GENOMIC DNA]</scope>
    <source>
        <strain evidence="3">DSM 22361</strain>
    </source>
</reference>
<evidence type="ECO:0000259" key="1">
    <source>
        <dbReference type="Pfam" id="PF03358"/>
    </source>
</evidence>
<dbReference type="GO" id="GO:0016655">
    <property type="term" value="F:oxidoreductase activity, acting on NAD(P)H, quinone or similar compound as acceptor"/>
    <property type="evidence" value="ECO:0007669"/>
    <property type="project" value="TreeGrafter"/>
</dbReference>
<gene>
    <name evidence="2" type="ORF">SAMN05421877_110104</name>
</gene>
<sequence>MKALIFNGALERNPNATAYKIAEYLQRILSIEGVDTQVFHVADSGIPLFDYSLKKTPQSVEIMNHAFRSVDMQIWLSPLYHGGMTGVMKNCLDWLEFSVKMPQPYLTGQRIGLVCWADGVQAMQGINAMDAVAKSLRAWTLPYAVPVQKIELFDEQREIAEKYQDRFGLLTQLLVHGPRKLTHINE</sequence>
<feature type="domain" description="NADPH-dependent FMN reductase-like" evidence="1">
    <location>
        <begin position="1"/>
        <end position="145"/>
    </location>
</feature>
<keyword evidence="3" id="KW-1185">Reference proteome</keyword>
<proteinExistence type="predicted"/>
<dbReference type="AlphaFoldDB" id="A0A1H6BHA0"/>
<dbReference type="Gene3D" id="3.40.50.360">
    <property type="match status" value="1"/>
</dbReference>
<dbReference type="Proteomes" id="UP000236731">
    <property type="component" value="Unassembled WGS sequence"/>
</dbReference>